<dbReference type="NCBIfam" id="TIGR02937">
    <property type="entry name" value="sigma70-ECF"/>
    <property type="match status" value="1"/>
</dbReference>
<reference evidence="1 2" key="1">
    <citation type="submission" date="2013-08" db="EMBL/GenBank/DDBJ databases">
        <title>Lactobacillus wasatchii sp. WDC04, a late gas producing bacteria isolated from aged chedder cheese.</title>
        <authorList>
            <person name="Oberg C.J."/>
            <person name="Culumber M."/>
            <person name="McMahon D.J."/>
            <person name="Broadbent J.R."/>
            <person name="Oberg T.S."/>
            <person name="Ortaki F."/>
        </authorList>
    </citation>
    <scope>NUCLEOTIDE SEQUENCE [LARGE SCALE GENOMIC DNA]</scope>
    <source>
        <strain evidence="1 2">WDC04</strain>
    </source>
</reference>
<dbReference type="InterPro" id="IPR013325">
    <property type="entry name" value="RNA_pol_sigma_r2"/>
</dbReference>
<name>A0A0D1A9E3_9LACO</name>
<protein>
    <submittedName>
        <fullName evidence="1">RNA polymerase, sigma-24 subuni</fullName>
    </submittedName>
</protein>
<sequence length="188" mass="22446">MQHFDPKIAFDFLAIDDHERVIFGVIKRLGVNKQHHYYDDFVQEGRLIFISAYEKFPGNVTVEEEKFMVFAYQRIYWHLLDLLRRQSQQISHHEFSLDNELIPTEIKEAITLDPTSKVNQIDQLVNDDFFIRLFTSCSTNERRFLLDAVLKQKTNIEIARHYQVSKQAVSKWKRQVQRKAQEVIEDQT</sequence>
<evidence type="ECO:0000313" key="1">
    <source>
        <dbReference type="EMBL" id="KIS04352.1"/>
    </source>
</evidence>
<dbReference type="Gene3D" id="1.10.1740.10">
    <property type="match status" value="1"/>
</dbReference>
<dbReference type="EMBL" id="AWTT01000001">
    <property type="protein sequence ID" value="KIS04352.1"/>
    <property type="molecule type" value="Genomic_DNA"/>
</dbReference>
<organism evidence="1 2">
    <name type="scientific">Paucilactobacillus wasatchensis</name>
    <dbReference type="NCBI Taxonomy" id="1335616"/>
    <lineage>
        <taxon>Bacteria</taxon>
        <taxon>Bacillati</taxon>
        <taxon>Bacillota</taxon>
        <taxon>Bacilli</taxon>
        <taxon>Lactobacillales</taxon>
        <taxon>Lactobacillaceae</taxon>
        <taxon>Paucilactobacillus</taxon>
    </lineage>
</organism>
<dbReference type="PATRIC" id="fig|1335616.4.peg.89"/>
<dbReference type="InterPro" id="IPR014284">
    <property type="entry name" value="RNA_pol_sigma-70_dom"/>
</dbReference>
<dbReference type="OrthoDB" id="2248780at2"/>
<proteinExistence type="predicted"/>
<dbReference type="STRING" id="1335616.WDC_0089"/>
<dbReference type="GO" id="GO:0003700">
    <property type="term" value="F:DNA-binding transcription factor activity"/>
    <property type="evidence" value="ECO:0007669"/>
    <property type="project" value="InterPro"/>
</dbReference>
<gene>
    <name evidence="1" type="ORF">WDC_0089</name>
</gene>
<dbReference type="GO" id="GO:0006352">
    <property type="term" value="P:DNA-templated transcription initiation"/>
    <property type="evidence" value="ECO:0007669"/>
    <property type="project" value="InterPro"/>
</dbReference>
<dbReference type="RefSeq" id="WP_044009832.1">
    <property type="nucleotide sequence ID" value="NZ_AWTT01000001.1"/>
</dbReference>
<comment type="caution">
    <text evidence="1">The sequence shown here is derived from an EMBL/GenBank/DDBJ whole genome shotgun (WGS) entry which is preliminary data.</text>
</comment>
<accession>A0A0D1A9E3</accession>
<dbReference type="SUPFAM" id="SSF88946">
    <property type="entry name" value="Sigma2 domain of RNA polymerase sigma factors"/>
    <property type="match status" value="1"/>
</dbReference>
<evidence type="ECO:0000313" key="2">
    <source>
        <dbReference type="Proteomes" id="UP000032279"/>
    </source>
</evidence>
<dbReference type="AlphaFoldDB" id="A0A0D1A9E3"/>
<dbReference type="Proteomes" id="UP000032279">
    <property type="component" value="Unassembled WGS sequence"/>
</dbReference>
<keyword evidence="2" id="KW-1185">Reference proteome</keyword>